<sequence length="114" mass="12643">MFLQLQHTHQPAIEGLTAAWTMVVLAFWTWLVMVARLGNGNEIFRLKLGRSGDETARRKTTSQAQDQLRVERVCGMSMSCPGTAGDIPGQTVPAIEVPRPAYIKDEASNAKLFR</sequence>
<dbReference type="EMBL" id="KZ824604">
    <property type="protein sequence ID" value="RAK82929.1"/>
    <property type="molecule type" value="Genomic_DNA"/>
</dbReference>
<organism evidence="1 2">
    <name type="scientific">Aspergillus costaricaensis CBS 115574</name>
    <dbReference type="NCBI Taxonomy" id="1448317"/>
    <lineage>
        <taxon>Eukaryota</taxon>
        <taxon>Fungi</taxon>
        <taxon>Dikarya</taxon>
        <taxon>Ascomycota</taxon>
        <taxon>Pezizomycotina</taxon>
        <taxon>Eurotiomycetes</taxon>
        <taxon>Eurotiomycetidae</taxon>
        <taxon>Eurotiales</taxon>
        <taxon>Aspergillaceae</taxon>
        <taxon>Aspergillus</taxon>
        <taxon>Aspergillus subgen. Circumdati</taxon>
    </lineage>
</organism>
<evidence type="ECO:0000313" key="2">
    <source>
        <dbReference type="Proteomes" id="UP000249748"/>
    </source>
</evidence>
<keyword evidence="2" id="KW-1185">Reference proteome</keyword>
<proteinExistence type="predicted"/>
<name>A0ACD1HYB3_9EURO</name>
<dbReference type="Proteomes" id="UP000249748">
    <property type="component" value="Unassembled WGS sequence"/>
</dbReference>
<protein>
    <submittedName>
        <fullName evidence="1">Uncharacterized protein</fullName>
    </submittedName>
</protein>
<reference evidence="1" key="1">
    <citation type="submission" date="2018-02" db="EMBL/GenBank/DDBJ databases">
        <title>The genomes of Aspergillus section Nigri reveals drivers in fungal speciation.</title>
        <authorList>
            <consortium name="DOE Joint Genome Institute"/>
            <person name="Vesth T.C."/>
            <person name="Nybo J."/>
            <person name="Theobald S."/>
            <person name="Brandl J."/>
            <person name="Frisvad J.C."/>
            <person name="Nielsen K.F."/>
            <person name="Lyhne E.K."/>
            <person name="Kogle M.E."/>
            <person name="Kuo A."/>
            <person name="Riley R."/>
            <person name="Clum A."/>
            <person name="Nolan M."/>
            <person name="Lipzen A."/>
            <person name="Salamov A."/>
            <person name="Henrissat B."/>
            <person name="Wiebenga A."/>
            <person name="De vries R.P."/>
            <person name="Grigoriev I.V."/>
            <person name="Mortensen U.H."/>
            <person name="Andersen M.R."/>
            <person name="Baker S.E."/>
        </authorList>
    </citation>
    <scope>NUCLEOTIDE SEQUENCE</scope>
    <source>
        <strain evidence="1">CBS 115574</strain>
    </source>
</reference>
<gene>
    <name evidence="1" type="ORF">BO79DRAFT_162182</name>
</gene>
<accession>A0ACD1HYB3</accession>
<evidence type="ECO:0000313" key="1">
    <source>
        <dbReference type="EMBL" id="RAK82929.1"/>
    </source>
</evidence>